<feature type="region of interest" description="Disordered" evidence="1">
    <location>
        <begin position="1"/>
        <end position="75"/>
    </location>
</feature>
<evidence type="ECO:0000256" key="1">
    <source>
        <dbReference type="SAM" id="MobiDB-lite"/>
    </source>
</evidence>
<name>A0AAV7S962_PLEWA</name>
<comment type="caution">
    <text evidence="2">The sequence shown here is derived from an EMBL/GenBank/DDBJ whole genome shotgun (WGS) entry which is preliminary data.</text>
</comment>
<proteinExistence type="predicted"/>
<reference evidence="2" key="1">
    <citation type="journal article" date="2022" name="bioRxiv">
        <title>Sequencing and chromosome-scale assembly of the giantPleurodeles waltlgenome.</title>
        <authorList>
            <person name="Brown T."/>
            <person name="Elewa A."/>
            <person name="Iarovenko S."/>
            <person name="Subramanian E."/>
            <person name="Araus A.J."/>
            <person name="Petzold A."/>
            <person name="Susuki M."/>
            <person name="Suzuki K.-i.T."/>
            <person name="Hayashi T."/>
            <person name="Toyoda A."/>
            <person name="Oliveira C."/>
            <person name="Osipova E."/>
            <person name="Leigh N.D."/>
            <person name="Simon A."/>
            <person name="Yun M.H."/>
        </authorList>
    </citation>
    <scope>NUCLEOTIDE SEQUENCE</scope>
    <source>
        <strain evidence="2">20211129_DDA</strain>
        <tissue evidence="2">Liver</tissue>
    </source>
</reference>
<feature type="compositionally biased region" description="Polar residues" evidence="1">
    <location>
        <begin position="22"/>
        <end position="53"/>
    </location>
</feature>
<gene>
    <name evidence="2" type="ORF">NDU88_000283</name>
</gene>
<keyword evidence="3" id="KW-1185">Reference proteome</keyword>
<protein>
    <submittedName>
        <fullName evidence="2">Uncharacterized protein</fullName>
    </submittedName>
</protein>
<dbReference type="EMBL" id="JANPWB010000008">
    <property type="protein sequence ID" value="KAJ1159778.1"/>
    <property type="molecule type" value="Genomic_DNA"/>
</dbReference>
<evidence type="ECO:0000313" key="2">
    <source>
        <dbReference type="EMBL" id="KAJ1159778.1"/>
    </source>
</evidence>
<accession>A0AAV7S962</accession>
<evidence type="ECO:0000313" key="3">
    <source>
        <dbReference type="Proteomes" id="UP001066276"/>
    </source>
</evidence>
<dbReference type="Proteomes" id="UP001066276">
    <property type="component" value="Chromosome 4_2"/>
</dbReference>
<sequence length="163" mass="17611">MTARTLGLQGDTAAHLPARTPSPGTQPSESAGSTARQAAQTTGQSRSDPSKQASRLGPNPEGASTTYRLPLQPWGLRSSRTGRKCSLSYTYGGGHPHDHPRDRNIRYRACVLAPADVVQRGLGLERATKAPDYAHFISKMGRILLVRSNPSLLGSRCREHQNN</sequence>
<dbReference type="AlphaFoldDB" id="A0AAV7S962"/>
<organism evidence="2 3">
    <name type="scientific">Pleurodeles waltl</name>
    <name type="common">Iberian ribbed newt</name>
    <dbReference type="NCBI Taxonomy" id="8319"/>
    <lineage>
        <taxon>Eukaryota</taxon>
        <taxon>Metazoa</taxon>
        <taxon>Chordata</taxon>
        <taxon>Craniata</taxon>
        <taxon>Vertebrata</taxon>
        <taxon>Euteleostomi</taxon>
        <taxon>Amphibia</taxon>
        <taxon>Batrachia</taxon>
        <taxon>Caudata</taxon>
        <taxon>Salamandroidea</taxon>
        <taxon>Salamandridae</taxon>
        <taxon>Pleurodelinae</taxon>
        <taxon>Pleurodeles</taxon>
    </lineage>
</organism>